<evidence type="ECO:0000256" key="8">
    <source>
        <dbReference type="SAM" id="Phobius"/>
    </source>
</evidence>
<evidence type="ECO:0000256" key="7">
    <source>
        <dbReference type="ARBA" id="ARBA00023136"/>
    </source>
</evidence>
<gene>
    <name evidence="9" type="ORF">GNQ08_16475</name>
</gene>
<dbReference type="GO" id="GO:0009847">
    <property type="term" value="P:spore germination"/>
    <property type="evidence" value="ECO:0007669"/>
    <property type="project" value="InterPro"/>
</dbReference>
<evidence type="ECO:0000256" key="5">
    <source>
        <dbReference type="ARBA" id="ARBA00022692"/>
    </source>
</evidence>
<dbReference type="EMBL" id="WNZZ01000012">
    <property type="protein sequence ID" value="MUG23986.1"/>
    <property type="molecule type" value="Genomic_DNA"/>
</dbReference>
<feature type="transmembrane region" description="Helical" evidence="8">
    <location>
        <begin position="83"/>
        <end position="109"/>
    </location>
</feature>
<reference evidence="9 10" key="1">
    <citation type="submission" date="2019-11" db="EMBL/GenBank/DDBJ databases">
        <title>Draft genome sequences of five Paenibacillus species of dairy origin.</title>
        <authorList>
            <person name="Olajide A.M."/>
            <person name="Chen S."/>
            <person name="Lapointe G."/>
        </authorList>
    </citation>
    <scope>NUCLEOTIDE SEQUENCE [LARGE SCALE GENOMIC DNA]</scope>
    <source>
        <strain evidence="9 10">3CT49</strain>
    </source>
</reference>
<keyword evidence="4" id="KW-0309">Germination</keyword>
<organism evidence="9 10">
    <name type="scientific">Paenibacillus macerans</name>
    <name type="common">Bacillus macerans</name>
    <dbReference type="NCBI Taxonomy" id="44252"/>
    <lineage>
        <taxon>Bacteria</taxon>
        <taxon>Bacillati</taxon>
        <taxon>Bacillota</taxon>
        <taxon>Bacilli</taxon>
        <taxon>Bacillales</taxon>
        <taxon>Paenibacillaceae</taxon>
        <taxon>Paenibacillus</taxon>
    </lineage>
</organism>
<comment type="subcellular location">
    <subcellularLocation>
        <location evidence="1">Membrane</location>
        <topology evidence="1">Multi-pass membrane protein</topology>
    </subcellularLocation>
</comment>
<dbReference type="InterPro" id="IPR004761">
    <property type="entry name" value="Spore_GerAB"/>
</dbReference>
<evidence type="ECO:0000313" key="9">
    <source>
        <dbReference type="EMBL" id="MUG23986.1"/>
    </source>
</evidence>
<feature type="transmembrane region" description="Helical" evidence="8">
    <location>
        <begin position="54"/>
        <end position="76"/>
    </location>
</feature>
<dbReference type="Proteomes" id="UP000442469">
    <property type="component" value="Unassembled WGS sequence"/>
</dbReference>
<dbReference type="GO" id="GO:0016020">
    <property type="term" value="C:membrane"/>
    <property type="evidence" value="ECO:0007669"/>
    <property type="project" value="UniProtKB-SubCell"/>
</dbReference>
<comment type="caution">
    <text evidence="9">The sequence shown here is derived from an EMBL/GenBank/DDBJ whole genome shotgun (WGS) entry which is preliminary data.</text>
</comment>
<feature type="transmembrane region" description="Helical" evidence="8">
    <location>
        <begin position="12"/>
        <end position="34"/>
    </location>
</feature>
<dbReference type="Pfam" id="PF03845">
    <property type="entry name" value="Spore_permease"/>
    <property type="match status" value="1"/>
</dbReference>
<keyword evidence="5 8" id="KW-0812">Transmembrane</keyword>
<evidence type="ECO:0000313" key="10">
    <source>
        <dbReference type="Proteomes" id="UP000442469"/>
    </source>
</evidence>
<accession>A0A6N8EUR2</accession>
<keyword evidence="7 8" id="KW-0472">Membrane</keyword>
<keyword evidence="6 8" id="KW-1133">Transmembrane helix</keyword>
<comment type="similarity">
    <text evidence="2">Belongs to the amino acid-polyamine-organocation (APC) superfamily. Spore germination protein (SGP) (TC 2.A.3.9) family.</text>
</comment>
<evidence type="ECO:0000256" key="6">
    <source>
        <dbReference type="ARBA" id="ARBA00022989"/>
    </source>
</evidence>
<protein>
    <submittedName>
        <fullName evidence="9">GerAB/ArcD/ProY family transporter</fullName>
    </submittedName>
</protein>
<keyword evidence="3" id="KW-0813">Transport</keyword>
<feature type="transmembrane region" description="Helical" evidence="8">
    <location>
        <begin position="138"/>
        <end position="160"/>
    </location>
</feature>
<name>A0A6N8EUR2_PAEMA</name>
<feature type="transmembrane region" description="Helical" evidence="8">
    <location>
        <begin position="172"/>
        <end position="194"/>
    </location>
</feature>
<dbReference type="PANTHER" id="PTHR34975:SF2">
    <property type="entry name" value="SPORE GERMINATION PROTEIN A2"/>
    <property type="match status" value="1"/>
</dbReference>
<dbReference type="AlphaFoldDB" id="A0A6N8EUR2"/>
<evidence type="ECO:0000256" key="2">
    <source>
        <dbReference type="ARBA" id="ARBA00007998"/>
    </source>
</evidence>
<feature type="transmembrane region" description="Helical" evidence="8">
    <location>
        <begin position="206"/>
        <end position="225"/>
    </location>
</feature>
<sequence>MWRMRSGGEVLGRLAQLFLPVTIVVFALLSILTIPEWNVSNALPIMGNGPVPSLKGAIVPFTWFSGYLLLGLYFPLLSNQRKAAFFVLTAWFGEMITLAASGLVSVFLFGEYAGTLNYPFIEVVRYIGLGEFFQHIDALLLAVWLPGTFIELAAYFYAAVTGMAEWIGLKDYRALAFPLGFLALVVSFWGLSGAADFAHYLATSHVWFDFSLVVFGFILFLTAWIRGKLGALKPNRVQEKDGM</sequence>
<evidence type="ECO:0000256" key="1">
    <source>
        <dbReference type="ARBA" id="ARBA00004141"/>
    </source>
</evidence>
<evidence type="ECO:0000256" key="4">
    <source>
        <dbReference type="ARBA" id="ARBA00022544"/>
    </source>
</evidence>
<evidence type="ECO:0000256" key="3">
    <source>
        <dbReference type="ARBA" id="ARBA00022448"/>
    </source>
</evidence>
<dbReference type="PANTHER" id="PTHR34975">
    <property type="entry name" value="SPORE GERMINATION PROTEIN A2"/>
    <property type="match status" value="1"/>
</dbReference>
<proteinExistence type="inferred from homology"/>